<keyword evidence="1" id="KW-0472">Membrane</keyword>
<evidence type="ECO:0000256" key="1">
    <source>
        <dbReference type="SAM" id="Phobius"/>
    </source>
</evidence>
<keyword evidence="1" id="KW-1133">Transmembrane helix</keyword>
<proteinExistence type="predicted"/>
<feature type="transmembrane region" description="Helical" evidence="1">
    <location>
        <begin position="6"/>
        <end position="31"/>
    </location>
</feature>
<comment type="caution">
    <text evidence="2">The sequence shown here is derived from an EMBL/GenBank/DDBJ whole genome shotgun (WGS) entry which is preliminary data.</text>
</comment>
<name>A0A841PKC5_9BACL</name>
<protein>
    <submittedName>
        <fullName evidence="2">Tfp pilus assembly protein PilV</fullName>
    </submittedName>
</protein>
<organism evidence="2 3">
    <name type="scientific">Geomicrobium halophilum</name>
    <dbReference type="NCBI Taxonomy" id="549000"/>
    <lineage>
        <taxon>Bacteria</taxon>
        <taxon>Bacillati</taxon>
        <taxon>Bacillota</taxon>
        <taxon>Bacilli</taxon>
        <taxon>Bacillales</taxon>
        <taxon>Geomicrobium</taxon>
    </lineage>
</organism>
<keyword evidence="1" id="KW-0812">Transmembrane</keyword>
<dbReference type="Proteomes" id="UP000568839">
    <property type="component" value="Unassembled WGS sequence"/>
</dbReference>
<evidence type="ECO:0000313" key="2">
    <source>
        <dbReference type="EMBL" id="MBB6449230.1"/>
    </source>
</evidence>
<accession>A0A841PKC5</accession>
<reference evidence="2 3" key="1">
    <citation type="submission" date="2020-08" db="EMBL/GenBank/DDBJ databases">
        <title>Genomic Encyclopedia of Type Strains, Phase IV (KMG-IV): sequencing the most valuable type-strain genomes for metagenomic binning, comparative biology and taxonomic classification.</title>
        <authorList>
            <person name="Goeker M."/>
        </authorList>
    </citation>
    <scope>NUCLEOTIDE SEQUENCE [LARGE SCALE GENOMIC DNA]</scope>
    <source>
        <strain evidence="2 3">DSM 21769</strain>
    </source>
</reference>
<sequence>MTGMDWLAVLGISFIAVLIAVIMAIGLFAFAKSDKN</sequence>
<keyword evidence="3" id="KW-1185">Reference proteome</keyword>
<dbReference type="AlphaFoldDB" id="A0A841PKC5"/>
<dbReference type="EMBL" id="JACHHJ010000001">
    <property type="protein sequence ID" value="MBB6449230.1"/>
    <property type="molecule type" value="Genomic_DNA"/>
</dbReference>
<gene>
    <name evidence="2" type="ORF">HNR44_001179</name>
</gene>
<evidence type="ECO:0000313" key="3">
    <source>
        <dbReference type="Proteomes" id="UP000568839"/>
    </source>
</evidence>